<dbReference type="FunFam" id="3.40.50.1970:FF:000007">
    <property type="entry name" value="Pentafunctional AROM polypeptide"/>
    <property type="match status" value="1"/>
</dbReference>
<dbReference type="PIRSF" id="PIRSF001455">
    <property type="entry name" value="DHQ_synth"/>
    <property type="match status" value="1"/>
</dbReference>
<feature type="binding site" evidence="18">
    <location>
        <begin position="103"/>
        <end position="107"/>
    </location>
    <ligand>
        <name>NAD(+)</name>
        <dbReference type="ChEBI" id="CHEBI:57540"/>
    </ligand>
</feature>
<dbReference type="InterPro" id="IPR016037">
    <property type="entry name" value="DHQ_synth_AroB"/>
</dbReference>
<keyword evidence="16 18" id="KW-0456">Lyase</keyword>
<feature type="binding site" evidence="18">
    <location>
        <position position="182"/>
    </location>
    <ligand>
        <name>Zn(2+)</name>
        <dbReference type="ChEBI" id="CHEBI:29105"/>
    </ligand>
</feature>
<organism evidence="21 22">
    <name type="scientific">Rudaeicoccus suwonensis</name>
    <dbReference type="NCBI Taxonomy" id="657409"/>
    <lineage>
        <taxon>Bacteria</taxon>
        <taxon>Bacillati</taxon>
        <taxon>Actinomycetota</taxon>
        <taxon>Actinomycetes</taxon>
        <taxon>Micrococcales</taxon>
        <taxon>Dermacoccaceae</taxon>
        <taxon>Rudaeicoccus</taxon>
    </lineage>
</organism>
<dbReference type="UniPathway" id="UPA00053">
    <property type="reaction ID" value="UER00085"/>
</dbReference>
<protein>
    <recommendedName>
        <fullName evidence="8 18">3-dehydroquinate synthase</fullName>
        <shortName evidence="18">DHQS</shortName>
        <ecNumber evidence="7 18">4.2.3.4</ecNumber>
    </recommendedName>
</protein>
<evidence type="ECO:0000313" key="22">
    <source>
        <dbReference type="Proteomes" id="UP000318297"/>
    </source>
</evidence>
<dbReference type="InterPro" id="IPR050071">
    <property type="entry name" value="Dehydroquinate_synthase"/>
</dbReference>
<dbReference type="InterPro" id="IPR030963">
    <property type="entry name" value="DHQ_synth_fam"/>
</dbReference>
<evidence type="ECO:0000259" key="20">
    <source>
        <dbReference type="Pfam" id="PF24621"/>
    </source>
</evidence>
<feature type="binding site" evidence="18">
    <location>
        <begin position="127"/>
        <end position="128"/>
    </location>
    <ligand>
        <name>NAD(+)</name>
        <dbReference type="ChEBI" id="CHEBI:57540"/>
    </ligand>
</feature>
<comment type="subcellular location">
    <subcellularLocation>
        <location evidence="4 18">Cytoplasm</location>
    </subcellularLocation>
</comment>
<evidence type="ECO:0000256" key="4">
    <source>
        <dbReference type="ARBA" id="ARBA00004496"/>
    </source>
</evidence>
<dbReference type="InterPro" id="IPR056179">
    <property type="entry name" value="DHQS_C"/>
</dbReference>
<evidence type="ECO:0000256" key="6">
    <source>
        <dbReference type="ARBA" id="ARBA00005412"/>
    </source>
</evidence>
<reference evidence="21 22" key="1">
    <citation type="submission" date="2019-06" db="EMBL/GenBank/DDBJ databases">
        <title>Sequencing the genomes of 1000 actinobacteria strains.</title>
        <authorList>
            <person name="Klenk H.-P."/>
        </authorList>
    </citation>
    <scope>NUCLEOTIDE SEQUENCE [LARGE SCALE GENOMIC DNA]</scope>
    <source>
        <strain evidence="21 22">DSM 19560</strain>
    </source>
</reference>
<keyword evidence="10 18" id="KW-0028">Amino-acid biosynthesis</keyword>
<dbReference type="Pfam" id="PF24621">
    <property type="entry name" value="DHQS_C"/>
    <property type="match status" value="1"/>
</dbReference>
<feature type="binding site" evidence="18">
    <location>
        <position position="149"/>
    </location>
    <ligand>
        <name>NAD(+)</name>
        <dbReference type="ChEBI" id="CHEBI:57540"/>
    </ligand>
</feature>
<keyword evidence="22" id="KW-1185">Reference proteome</keyword>
<evidence type="ECO:0000256" key="13">
    <source>
        <dbReference type="ARBA" id="ARBA00022833"/>
    </source>
</evidence>
<evidence type="ECO:0000256" key="14">
    <source>
        <dbReference type="ARBA" id="ARBA00023027"/>
    </source>
</evidence>
<evidence type="ECO:0000256" key="17">
    <source>
        <dbReference type="ARBA" id="ARBA00023285"/>
    </source>
</evidence>
<dbReference type="GO" id="GO:0009073">
    <property type="term" value="P:aromatic amino acid family biosynthetic process"/>
    <property type="evidence" value="ECO:0007669"/>
    <property type="project" value="UniProtKB-KW"/>
</dbReference>
<comment type="cofactor">
    <cofactor evidence="3">
        <name>Zn(2+)</name>
        <dbReference type="ChEBI" id="CHEBI:29105"/>
    </cofactor>
</comment>
<accession>A0A561EA84</accession>
<keyword evidence="12 18" id="KW-0547">Nucleotide-binding</keyword>
<comment type="caution">
    <text evidence="18">Lacks conserved residue(s) required for the propagation of feature annotation.</text>
</comment>
<dbReference type="GO" id="GO:0009423">
    <property type="term" value="P:chorismate biosynthetic process"/>
    <property type="evidence" value="ECO:0007669"/>
    <property type="project" value="UniProtKB-UniRule"/>
</dbReference>
<dbReference type="HAMAP" id="MF_00110">
    <property type="entry name" value="DHQ_synthase"/>
    <property type="match status" value="1"/>
</dbReference>
<dbReference type="GO" id="GO:0005737">
    <property type="term" value="C:cytoplasm"/>
    <property type="evidence" value="ECO:0007669"/>
    <property type="project" value="UniProtKB-SubCell"/>
</dbReference>
<comment type="cofactor">
    <cofactor evidence="2 18">
        <name>NAD(+)</name>
        <dbReference type="ChEBI" id="CHEBI:57540"/>
    </cofactor>
</comment>
<evidence type="ECO:0000313" key="21">
    <source>
        <dbReference type="EMBL" id="TWE12522.1"/>
    </source>
</evidence>
<evidence type="ECO:0000259" key="19">
    <source>
        <dbReference type="Pfam" id="PF01761"/>
    </source>
</evidence>
<dbReference type="RefSeq" id="WP_246104493.1">
    <property type="nucleotide sequence ID" value="NZ_VIVQ01000001.1"/>
</dbReference>
<dbReference type="GO" id="GO:0008652">
    <property type="term" value="P:amino acid biosynthetic process"/>
    <property type="evidence" value="ECO:0007669"/>
    <property type="project" value="UniProtKB-KW"/>
</dbReference>
<evidence type="ECO:0000256" key="15">
    <source>
        <dbReference type="ARBA" id="ARBA00023141"/>
    </source>
</evidence>
<sequence length="378" mass="39694">MSDLKVIDVAGQYDVVIGRGVVTSVADRIPEGALRVLIVHAPALQSVADALTGELAHRGLHPTSVALPDAEEAKTAAVAADLWARLGQEGFTRTDVVVAIGGGATTDLGGFVAATWLRGVPVVQVPTTLLGMVDAAVGGKTGINTLEGKNLVGAFHPPAVVVCDLSLLRTLPRADLVAGMAEVVKCGFIRDPRILELVADPGAALDIDGDVLPELVARAVQVKADVVAADLREASLREILNYGHTFAHAIEQVEHYGWRHGDAVAVGMVFVAELAHRAGLIDEALVAWHRSVLSSLGLPTEYRFDDDPQARWGALTTAMMRDKKTRGAMLRFVVLTGIGQTDRLEGPLPAQLYEAFEAVAIQVGTGTAGSGTSPQPVD</sequence>
<feature type="binding site" evidence="18">
    <location>
        <position position="260"/>
    </location>
    <ligand>
        <name>Zn(2+)</name>
        <dbReference type="ChEBI" id="CHEBI:29105"/>
    </ligand>
</feature>
<dbReference type="PANTHER" id="PTHR43622">
    <property type="entry name" value="3-DEHYDROQUINATE SYNTHASE"/>
    <property type="match status" value="1"/>
</dbReference>
<dbReference type="SUPFAM" id="SSF56796">
    <property type="entry name" value="Dehydroquinate synthase-like"/>
    <property type="match status" value="1"/>
</dbReference>
<feature type="binding site" evidence="18">
    <location>
        <position position="244"/>
    </location>
    <ligand>
        <name>Zn(2+)</name>
        <dbReference type="ChEBI" id="CHEBI:29105"/>
    </ligand>
</feature>
<evidence type="ECO:0000256" key="7">
    <source>
        <dbReference type="ARBA" id="ARBA00013031"/>
    </source>
</evidence>
<dbReference type="Gene3D" id="3.40.50.1970">
    <property type="match status" value="1"/>
</dbReference>
<evidence type="ECO:0000256" key="8">
    <source>
        <dbReference type="ARBA" id="ARBA00017684"/>
    </source>
</evidence>
<keyword evidence="14 18" id="KW-0520">NAD</keyword>
<comment type="function">
    <text evidence="18">Catalyzes the conversion of 3-deoxy-D-arabino-heptulosonate 7-phosphate (DAHP) to dehydroquinate (DHQ).</text>
</comment>
<evidence type="ECO:0000256" key="3">
    <source>
        <dbReference type="ARBA" id="ARBA00001947"/>
    </source>
</evidence>
<keyword evidence="11 18" id="KW-0479">Metal-binding</keyword>
<evidence type="ECO:0000256" key="11">
    <source>
        <dbReference type="ARBA" id="ARBA00022723"/>
    </source>
</evidence>
<evidence type="ECO:0000256" key="16">
    <source>
        <dbReference type="ARBA" id="ARBA00023239"/>
    </source>
</evidence>
<evidence type="ECO:0000256" key="12">
    <source>
        <dbReference type="ARBA" id="ARBA00022741"/>
    </source>
</evidence>
<evidence type="ECO:0000256" key="18">
    <source>
        <dbReference type="HAMAP-Rule" id="MF_00110"/>
    </source>
</evidence>
<gene>
    <name evidence="18" type="primary">aroB</name>
    <name evidence="21" type="ORF">BKA23_1334</name>
</gene>
<keyword evidence="9 18" id="KW-0963">Cytoplasm</keyword>
<evidence type="ECO:0000256" key="10">
    <source>
        <dbReference type="ARBA" id="ARBA00022605"/>
    </source>
</evidence>
<evidence type="ECO:0000256" key="1">
    <source>
        <dbReference type="ARBA" id="ARBA00001393"/>
    </source>
</evidence>
<comment type="pathway">
    <text evidence="5 18">Metabolic intermediate biosynthesis; chorismate biosynthesis; chorismate from D-erythrose 4-phosphate and phosphoenolpyruvate: step 2/7.</text>
</comment>
<dbReference type="GO" id="GO:0000166">
    <property type="term" value="F:nucleotide binding"/>
    <property type="evidence" value="ECO:0007669"/>
    <property type="project" value="UniProtKB-KW"/>
</dbReference>
<evidence type="ECO:0000256" key="9">
    <source>
        <dbReference type="ARBA" id="ARBA00022490"/>
    </source>
</evidence>
<comment type="similarity">
    <text evidence="6 18">Belongs to the sugar phosphate cyclases superfamily. Dehydroquinate synthase family.</text>
</comment>
<dbReference type="EMBL" id="VIVQ01000001">
    <property type="protein sequence ID" value="TWE12522.1"/>
    <property type="molecule type" value="Genomic_DNA"/>
</dbReference>
<keyword evidence="15 18" id="KW-0057">Aromatic amino acid biosynthesis</keyword>
<proteinExistence type="inferred from homology"/>
<dbReference type="GO" id="GO:0046872">
    <property type="term" value="F:metal ion binding"/>
    <property type="evidence" value="ECO:0007669"/>
    <property type="project" value="UniProtKB-KW"/>
</dbReference>
<evidence type="ECO:0000256" key="5">
    <source>
        <dbReference type="ARBA" id="ARBA00004661"/>
    </source>
</evidence>
<dbReference type="EC" id="4.2.3.4" evidence="7 18"/>
<dbReference type="NCBIfam" id="TIGR01357">
    <property type="entry name" value="aroB"/>
    <property type="match status" value="1"/>
</dbReference>
<keyword evidence="17 18" id="KW-0170">Cobalt</keyword>
<dbReference type="Proteomes" id="UP000318297">
    <property type="component" value="Unassembled WGS sequence"/>
</dbReference>
<dbReference type="GO" id="GO:0003856">
    <property type="term" value="F:3-dehydroquinate synthase activity"/>
    <property type="evidence" value="ECO:0007669"/>
    <property type="project" value="UniProtKB-UniRule"/>
</dbReference>
<dbReference type="CDD" id="cd08195">
    <property type="entry name" value="DHQS"/>
    <property type="match status" value="1"/>
</dbReference>
<feature type="domain" description="3-dehydroquinate synthase C-terminal" evidence="20">
    <location>
        <begin position="179"/>
        <end position="325"/>
    </location>
</feature>
<feature type="binding site" evidence="18">
    <location>
        <position position="140"/>
    </location>
    <ligand>
        <name>NAD(+)</name>
        <dbReference type="ChEBI" id="CHEBI:57540"/>
    </ligand>
</feature>
<comment type="cofactor">
    <cofactor evidence="18">
        <name>Co(2+)</name>
        <dbReference type="ChEBI" id="CHEBI:48828"/>
    </cofactor>
    <cofactor evidence="18">
        <name>Zn(2+)</name>
        <dbReference type="ChEBI" id="CHEBI:29105"/>
    </cofactor>
    <text evidence="18">Binds 1 divalent metal cation per subunit. Can use either Co(2+) or Zn(2+).</text>
</comment>
<dbReference type="AlphaFoldDB" id="A0A561EA84"/>
<keyword evidence="13 18" id="KW-0862">Zinc</keyword>
<name>A0A561EA84_9MICO</name>
<comment type="catalytic activity">
    <reaction evidence="1 18">
        <text>7-phospho-2-dehydro-3-deoxy-D-arabino-heptonate = 3-dehydroquinate + phosphate</text>
        <dbReference type="Rhea" id="RHEA:21968"/>
        <dbReference type="ChEBI" id="CHEBI:32364"/>
        <dbReference type="ChEBI" id="CHEBI:43474"/>
        <dbReference type="ChEBI" id="CHEBI:58394"/>
        <dbReference type="EC" id="4.2.3.4"/>
    </reaction>
</comment>
<feature type="domain" description="3-dehydroquinate synthase N-terminal" evidence="19">
    <location>
        <begin position="65"/>
        <end position="176"/>
    </location>
</feature>
<dbReference type="InterPro" id="IPR030960">
    <property type="entry name" value="DHQS/DOIS_N"/>
</dbReference>
<feature type="binding site" evidence="18">
    <location>
        <begin position="69"/>
        <end position="74"/>
    </location>
    <ligand>
        <name>NAD(+)</name>
        <dbReference type="ChEBI" id="CHEBI:57540"/>
    </ligand>
</feature>
<evidence type="ECO:0000256" key="2">
    <source>
        <dbReference type="ARBA" id="ARBA00001911"/>
    </source>
</evidence>
<dbReference type="Gene3D" id="1.20.1090.10">
    <property type="entry name" value="Dehydroquinate synthase-like - alpha domain"/>
    <property type="match status" value="1"/>
</dbReference>
<comment type="caution">
    <text evidence="21">The sequence shown here is derived from an EMBL/GenBank/DDBJ whole genome shotgun (WGS) entry which is preliminary data.</text>
</comment>
<dbReference type="Pfam" id="PF01761">
    <property type="entry name" value="DHQ_synthase"/>
    <property type="match status" value="1"/>
</dbReference>
<dbReference type="PANTHER" id="PTHR43622:SF7">
    <property type="entry name" value="3-DEHYDROQUINATE SYNTHASE, CHLOROPLASTIC"/>
    <property type="match status" value="1"/>
</dbReference>